<name>A0A5C6C5K3_9BACT</name>
<evidence type="ECO:0000313" key="2">
    <source>
        <dbReference type="EMBL" id="TWU19910.1"/>
    </source>
</evidence>
<comment type="caution">
    <text evidence="2">The sequence shown here is derived from an EMBL/GenBank/DDBJ whole genome shotgun (WGS) entry which is preliminary data.</text>
</comment>
<organism evidence="2 3">
    <name type="scientific">Allorhodopirellula heiligendammensis</name>
    <dbReference type="NCBI Taxonomy" id="2714739"/>
    <lineage>
        <taxon>Bacteria</taxon>
        <taxon>Pseudomonadati</taxon>
        <taxon>Planctomycetota</taxon>
        <taxon>Planctomycetia</taxon>
        <taxon>Pirellulales</taxon>
        <taxon>Pirellulaceae</taxon>
        <taxon>Allorhodopirellula</taxon>
    </lineage>
</organism>
<proteinExistence type="predicted"/>
<evidence type="ECO:0000256" key="1">
    <source>
        <dbReference type="SAM" id="MobiDB-lite"/>
    </source>
</evidence>
<protein>
    <submittedName>
        <fullName evidence="2">Uncharacterized protein</fullName>
    </submittedName>
</protein>
<dbReference type="Proteomes" id="UP000319908">
    <property type="component" value="Unassembled WGS sequence"/>
</dbReference>
<dbReference type="EMBL" id="SJPU01000001">
    <property type="protein sequence ID" value="TWU19910.1"/>
    <property type="molecule type" value="Genomic_DNA"/>
</dbReference>
<keyword evidence="3" id="KW-1185">Reference proteome</keyword>
<feature type="region of interest" description="Disordered" evidence="1">
    <location>
        <begin position="58"/>
        <end position="79"/>
    </location>
</feature>
<reference evidence="2 3" key="1">
    <citation type="journal article" date="2020" name="Antonie Van Leeuwenhoek">
        <title>Rhodopirellula heiligendammensis sp. nov., Rhodopirellula pilleata sp. nov., and Rhodopirellula solitaria sp. nov. isolated from natural or artificial marine surfaces in Northern Germany and California, USA, and emended description of the genus Rhodopirellula.</title>
        <authorList>
            <person name="Kallscheuer N."/>
            <person name="Wiegand S."/>
            <person name="Jogler M."/>
            <person name="Boedeker C."/>
            <person name="Peeters S.H."/>
            <person name="Rast P."/>
            <person name="Heuer A."/>
            <person name="Jetten M.S.M."/>
            <person name="Rohde M."/>
            <person name="Jogler C."/>
        </authorList>
    </citation>
    <scope>NUCLEOTIDE SEQUENCE [LARGE SCALE GENOMIC DNA]</scope>
    <source>
        <strain evidence="2 3">Poly21</strain>
    </source>
</reference>
<dbReference type="AlphaFoldDB" id="A0A5C6C5K3"/>
<gene>
    <name evidence="2" type="ORF">Poly21_20890</name>
</gene>
<evidence type="ECO:0000313" key="3">
    <source>
        <dbReference type="Proteomes" id="UP000319908"/>
    </source>
</evidence>
<accession>A0A5C6C5K3</accession>
<sequence length="79" mass="8534">MIHLWDRSDSLTAANPLSIVGRQVVSNPRPVARWPAAGKAMNRYRGAVDAVIIHYDRDAPTGSVTGSNSVGHERAEPGR</sequence>